<evidence type="ECO:0000313" key="12">
    <source>
        <dbReference type="EMBL" id="TKX23163.1"/>
    </source>
</evidence>
<evidence type="ECO:0000256" key="1">
    <source>
        <dbReference type="ARBA" id="ARBA00004123"/>
    </source>
</evidence>
<dbReference type="InterPro" id="IPR011564">
    <property type="entry name" value="Telomer_end-bd_POT1/Cdc13"/>
</dbReference>
<dbReference type="InterPro" id="IPR012340">
    <property type="entry name" value="NA-bd_OB-fold"/>
</dbReference>
<evidence type="ECO:0000256" key="8">
    <source>
        <dbReference type="ARBA" id="ARBA00023242"/>
    </source>
</evidence>
<dbReference type="Pfam" id="PF16686">
    <property type="entry name" value="POT1PC"/>
    <property type="match status" value="1"/>
</dbReference>
<dbReference type="EMBL" id="PTQR01000056">
    <property type="protein sequence ID" value="TKX23163.1"/>
    <property type="molecule type" value="Genomic_DNA"/>
</dbReference>
<dbReference type="GO" id="GO:0098505">
    <property type="term" value="F:G-rich strand telomeric DNA binding"/>
    <property type="evidence" value="ECO:0007669"/>
    <property type="project" value="TreeGrafter"/>
</dbReference>
<dbReference type="PANTHER" id="PTHR14513:SF0">
    <property type="entry name" value="PROTECTION OF TELOMERES PROTEIN 1"/>
    <property type="match status" value="1"/>
</dbReference>
<dbReference type="Proteomes" id="UP000308133">
    <property type="component" value="Unassembled WGS sequence"/>
</dbReference>
<comment type="similarity">
    <text evidence="3">Belongs to the telombin family.</text>
</comment>
<dbReference type="GO" id="GO:0016233">
    <property type="term" value="P:telomere capping"/>
    <property type="evidence" value="ECO:0007669"/>
    <property type="project" value="TreeGrafter"/>
</dbReference>
<dbReference type="InterPro" id="IPR032042">
    <property type="entry name" value="POT1PC"/>
</dbReference>
<dbReference type="Gene3D" id="2.40.50.140">
    <property type="entry name" value="Nucleic acid-binding proteins"/>
    <property type="match status" value="2"/>
</dbReference>
<protein>
    <recommendedName>
        <fullName evidence="4">Protection of telomeres protein 1</fullName>
    </recommendedName>
</protein>
<dbReference type="FunFam" id="2.40.50.140:FF:000303">
    <property type="entry name" value="Protection of telomeres protein 1"/>
    <property type="match status" value="1"/>
</dbReference>
<evidence type="ECO:0000259" key="10">
    <source>
        <dbReference type="Pfam" id="PF02765"/>
    </source>
</evidence>
<feature type="domain" description="Protection of telomeres protein 1 ssDNA-binding" evidence="11">
    <location>
        <begin position="223"/>
        <end position="359"/>
    </location>
</feature>
<keyword evidence="7 12" id="KW-0238">DNA-binding</keyword>
<dbReference type="GO" id="GO:0000783">
    <property type="term" value="C:nuclear telomere cap complex"/>
    <property type="evidence" value="ECO:0007669"/>
    <property type="project" value="TreeGrafter"/>
</dbReference>
<evidence type="ECO:0000256" key="7">
    <source>
        <dbReference type="ARBA" id="ARBA00023125"/>
    </source>
</evidence>
<comment type="caution">
    <text evidence="12">The sequence shown here is derived from an EMBL/GenBank/DDBJ whole genome shotgun (WGS) entry which is preliminary data.</text>
</comment>
<reference evidence="12 13" key="1">
    <citation type="submission" date="2018-02" db="EMBL/GenBank/DDBJ databases">
        <title>Draft genome sequences of Elsinoe sp., causing black scab on jojoba.</title>
        <authorList>
            <person name="Stodart B."/>
            <person name="Jeffress S."/>
            <person name="Ash G."/>
            <person name="Arun Chinnappa K."/>
        </authorList>
    </citation>
    <scope>NUCLEOTIDE SEQUENCE [LARGE SCALE GENOMIC DNA]</scope>
    <source>
        <strain evidence="12 13">Hillstone_2</strain>
    </source>
</reference>
<dbReference type="GO" id="GO:0032210">
    <property type="term" value="P:regulation of telomere maintenance via telomerase"/>
    <property type="evidence" value="ECO:0007669"/>
    <property type="project" value="TreeGrafter"/>
</dbReference>
<evidence type="ECO:0000256" key="6">
    <source>
        <dbReference type="ARBA" id="ARBA00022895"/>
    </source>
</evidence>
<gene>
    <name evidence="12" type="ORF">C1H76_4617</name>
</gene>
<accession>A0A4U7AX81</accession>
<dbReference type="PANTHER" id="PTHR14513">
    <property type="entry name" value="PROTECTION OF TELOMERES 1"/>
    <property type="match status" value="1"/>
</dbReference>
<feature type="domain" description="Telomeric single stranded DNA binding POT1/Cdc13" evidence="10">
    <location>
        <begin position="28"/>
        <end position="139"/>
    </location>
</feature>
<keyword evidence="5" id="KW-0158">Chromosome</keyword>
<evidence type="ECO:0000313" key="13">
    <source>
        <dbReference type="Proteomes" id="UP000308133"/>
    </source>
</evidence>
<organism evidence="12 13">
    <name type="scientific">Elsinoe australis</name>
    <dbReference type="NCBI Taxonomy" id="40998"/>
    <lineage>
        <taxon>Eukaryota</taxon>
        <taxon>Fungi</taxon>
        <taxon>Dikarya</taxon>
        <taxon>Ascomycota</taxon>
        <taxon>Pezizomycotina</taxon>
        <taxon>Dothideomycetes</taxon>
        <taxon>Dothideomycetidae</taxon>
        <taxon>Myriangiales</taxon>
        <taxon>Elsinoaceae</taxon>
        <taxon>Elsinoe</taxon>
    </lineage>
</organism>
<evidence type="ECO:0000256" key="9">
    <source>
        <dbReference type="SAM" id="MobiDB-lite"/>
    </source>
</evidence>
<proteinExistence type="inferred from homology"/>
<evidence type="ECO:0000256" key="2">
    <source>
        <dbReference type="ARBA" id="ARBA00004574"/>
    </source>
</evidence>
<evidence type="ECO:0000256" key="4">
    <source>
        <dbReference type="ARBA" id="ARBA00015253"/>
    </source>
</evidence>
<keyword evidence="6" id="KW-0779">Telomere</keyword>
<dbReference type="InterPro" id="IPR028389">
    <property type="entry name" value="POT1"/>
</dbReference>
<sequence>MPRQSCELPSGYVPITQVLAGPDKVPSSIAGFVTDVMEPTVTRTGDYMITISLCDVDYNQNSGSWAGAKARLFRKFLSALPKPNLGDIIFIKNIGKVIFGGNTMLSGSRTEFVLFNRDHIPDLAFSSQFEAGKNNIQSTYSHPSLAPSFDEQYYAMTMKSEYGEQVLQYTDLTQRPQPSIPMTRPELVNSGEVRTGGYPRTAPVATRQYSTTASRPSADKFGLIQDIQVAKFYDMVVEVVKIFPVKFADYVEVYVTDYTSNRELYDYPTPEEMKGNGRDGDTFNYMDNSKRDWPGPWGQMVLALEIRYPHMGYIQQHVNERDFIELKNVRIKMSRSSRLEGNLWPDKLWPDKVLVDKALLERRDRYWAGRKTIDEARPQQADKANGKKKNKAKKKAQERATAEQMAEGISEITGIECNKHVRSSNPGIPLSTIANLVAFRGTFKVEGEEEELPFVNQKRRCQVRVVDFYPPQLEDFAAPAQKLSDGTNVSEDGMDIDPSDWEWNFFLLVEDSVRLKTTAKDRTGQQTWLHVSNMDAQYLLDLDACDLRQDDRRLNDLRRKTDIIWGNLAELKTTAEAMPDFSEGEKDYWAGMLSNLPFDCCIQEHGQQLDDDDAAGGDDNDGWIRLFSLFETKVL</sequence>
<dbReference type="Pfam" id="PF02765">
    <property type="entry name" value="POT1"/>
    <property type="match status" value="1"/>
</dbReference>
<evidence type="ECO:0000256" key="5">
    <source>
        <dbReference type="ARBA" id="ARBA00022454"/>
    </source>
</evidence>
<keyword evidence="8" id="KW-0539">Nucleus</keyword>
<dbReference type="AlphaFoldDB" id="A0A4U7AX81"/>
<name>A0A4U7AX81_9PEZI</name>
<evidence type="ECO:0000256" key="3">
    <source>
        <dbReference type="ARBA" id="ARBA00008442"/>
    </source>
</evidence>
<dbReference type="SUPFAM" id="SSF50249">
    <property type="entry name" value="Nucleic acid-binding proteins"/>
    <property type="match status" value="2"/>
</dbReference>
<evidence type="ECO:0000259" key="11">
    <source>
        <dbReference type="Pfam" id="PF16686"/>
    </source>
</evidence>
<feature type="region of interest" description="Disordered" evidence="9">
    <location>
        <begin position="178"/>
        <end position="200"/>
    </location>
</feature>
<comment type="subcellular location">
    <subcellularLocation>
        <location evidence="2">Chromosome</location>
        <location evidence="2">Telomere</location>
    </subcellularLocation>
    <subcellularLocation>
        <location evidence="1">Nucleus</location>
    </subcellularLocation>
</comment>
<feature type="region of interest" description="Disordered" evidence="9">
    <location>
        <begin position="374"/>
        <end position="404"/>
    </location>
</feature>
<dbReference type="GO" id="GO:0010521">
    <property type="term" value="F:telomerase inhibitor activity"/>
    <property type="evidence" value="ECO:0007669"/>
    <property type="project" value="TreeGrafter"/>
</dbReference>